<organism evidence="8 9">
    <name type="scientific">Cuscuta epithymum</name>
    <dbReference type="NCBI Taxonomy" id="186058"/>
    <lineage>
        <taxon>Eukaryota</taxon>
        <taxon>Viridiplantae</taxon>
        <taxon>Streptophyta</taxon>
        <taxon>Embryophyta</taxon>
        <taxon>Tracheophyta</taxon>
        <taxon>Spermatophyta</taxon>
        <taxon>Magnoliopsida</taxon>
        <taxon>eudicotyledons</taxon>
        <taxon>Gunneridae</taxon>
        <taxon>Pentapetalae</taxon>
        <taxon>asterids</taxon>
        <taxon>lamiids</taxon>
        <taxon>Solanales</taxon>
        <taxon>Convolvulaceae</taxon>
        <taxon>Cuscuteae</taxon>
        <taxon>Cuscuta</taxon>
        <taxon>Cuscuta subgen. Cuscuta</taxon>
    </lineage>
</organism>
<dbReference type="GO" id="GO:0045892">
    <property type="term" value="P:negative regulation of DNA-templated transcription"/>
    <property type="evidence" value="ECO:0007669"/>
    <property type="project" value="UniProtKB-UniRule"/>
</dbReference>
<name>A0AAV0CLD3_9ASTE</name>
<comment type="caution">
    <text evidence="8">The sequence shown here is derived from an EMBL/GenBank/DDBJ whole genome shotgun (WGS) entry which is preliminary data.</text>
</comment>
<comment type="function">
    <text evidence="6">Transcriptional repressor that regulates multiple aspects of plant growth and development.</text>
</comment>
<evidence type="ECO:0000313" key="8">
    <source>
        <dbReference type="EMBL" id="CAH9078885.1"/>
    </source>
</evidence>
<evidence type="ECO:0000313" key="9">
    <source>
        <dbReference type="Proteomes" id="UP001152523"/>
    </source>
</evidence>
<dbReference type="InterPro" id="IPR038933">
    <property type="entry name" value="Ovate"/>
</dbReference>
<evidence type="ECO:0000256" key="2">
    <source>
        <dbReference type="ARBA" id="ARBA00022491"/>
    </source>
</evidence>
<evidence type="ECO:0000256" key="1">
    <source>
        <dbReference type="ARBA" id="ARBA00004123"/>
    </source>
</evidence>
<keyword evidence="9" id="KW-1185">Reference proteome</keyword>
<evidence type="ECO:0000256" key="6">
    <source>
        <dbReference type="RuleBase" id="RU367028"/>
    </source>
</evidence>
<sequence>MGKKTKFRYWPWYRCGNIYPKTLCFRAENLDIDDHTSVLSLSSSSSDPYDDGDYVEDVIRGLRSERLLFGPGGEKSSKLMEEEDLEEAVMEGEKGFVLKGSVGVETMVSSNPFVDFRRSMEEMVEAHGLQDWPFLQELLGSYLRINGRSSHEYIIGAFLDLLVHLLGNEATQYDDDDDDAIVASSSSFTSSRSSSACGHWLLSSFSSSSSPSSSIVPSSPSPSIPFCSPLIPTTTLLSLLEEGE</sequence>
<keyword evidence="4 6" id="KW-0804">Transcription</keyword>
<comment type="subcellular location">
    <subcellularLocation>
        <location evidence="1 6">Nucleus</location>
    </subcellularLocation>
</comment>
<reference evidence="8" key="1">
    <citation type="submission" date="2022-07" db="EMBL/GenBank/DDBJ databases">
        <authorList>
            <person name="Macas J."/>
            <person name="Novak P."/>
            <person name="Neumann P."/>
        </authorList>
    </citation>
    <scope>NUCLEOTIDE SEQUENCE</scope>
</reference>
<dbReference type="PANTHER" id="PTHR33057">
    <property type="entry name" value="TRANSCRIPTION REPRESSOR OFP7-RELATED"/>
    <property type="match status" value="1"/>
</dbReference>
<keyword evidence="5 6" id="KW-0539">Nucleus</keyword>
<dbReference type="PROSITE" id="PS51754">
    <property type="entry name" value="OVATE"/>
    <property type="match status" value="1"/>
</dbReference>
<protein>
    <recommendedName>
        <fullName evidence="6">Transcription repressor</fullName>
    </recommendedName>
    <alternativeName>
        <fullName evidence="6">Ovate family protein</fullName>
    </alternativeName>
</protein>
<keyword evidence="2 6" id="KW-0678">Repressor</keyword>
<keyword evidence="3 6" id="KW-0805">Transcription regulation</keyword>
<dbReference type="Pfam" id="PF04844">
    <property type="entry name" value="Ovate"/>
    <property type="match status" value="1"/>
</dbReference>
<proteinExistence type="predicted"/>
<gene>
    <name evidence="8" type="ORF">CEPIT_LOCUS6635</name>
</gene>
<evidence type="ECO:0000259" key="7">
    <source>
        <dbReference type="PROSITE" id="PS51754"/>
    </source>
</evidence>
<evidence type="ECO:0000256" key="5">
    <source>
        <dbReference type="ARBA" id="ARBA00023242"/>
    </source>
</evidence>
<dbReference type="PANTHER" id="PTHR33057:SF26">
    <property type="entry name" value="TRANSCRIPTION REPRESSOR OFP13"/>
    <property type="match status" value="1"/>
</dbReference>
<dbReference type="AlphaFoldDB" id="A0AAV0CLD3"/>
<evidence type="ECO:0000256" key="4">
    <source>
        <dbReference type="ARBA" id="ARBA00023163"/>
    </source>
</evidence>
<dbReference type="Proteomes" id="UP001152523">
    <property type="component" value="Unassembled WGS sequence"/>
</dbReference>
<dbReference type="InterPro" id="IPR006458">
    <property type="entry name" value="Ovate_C"/>
</dbReference>
<dbReference type="NCBIfam" id="TIGR01568">
    <property type="entry name" value="A_thal_3678"/>
    <property type="match status" value="1"/>
</dbReference>
<feature type="non-terminal residue" evidence="8">
    <location>
        <position position="244"/>
    </location>
</feature>
<feature type="domain" description="OVATE" evidence="7">
    <location>
        <begin position="104"/>
        <end position="164"/>
    </location>
</feature>
<dbReference type="EMBL" id="CAMAPF010000033">
    <property type="protein sequence ID" value="CAH9078885.1"/>
    <property type="molecule type" value="Genomic_DNA"/>
</dbReference>
<evidence type="ECO:0000256" key="3">
    <source>
        <dbReference type="ARBA" id="ARBA00023015"/>
    </source>
</evidence>
<accession>A0AAV0CLD3</accession>
<dbReference type="GO" id="GO:0005634">
    <property type="term" value="C:nucleus"/>
    <property type="evidence" value="ECO:0007669"/>
    <property type="project" value="UniProtKB-SubCell"/>
</dbReference>